<dbReference type="Proteomes" id="UP000321491">
    <property type="component" value="Unassembled WGS sequence"/>
</dbReference>
<organism evidence="1 2">
    <name type="scientific">Cerasibacillus quisquiliarum</name>
    <dbReference type="NCBI Taxonomy" id="227865"/>
    <lineage>
        <taxon>Bacteria</taxon>
        <taxon>Bacillati</taxon>
        <taxon>Bacillota</taxon>
        <taxon>Bacilli</taxon>
        <taxon>Bacillales</taxon>
        <taxon>Bacillaceae</taxon>
        <taxon>Cerasibacillus</taxon>
    </lineage>
</organism>
<comment type="caution">
    <text evidence="1">The sequence shown here is derived from an EMBL/GenBank/DDBJ whole genome shotgun (WGS) entry which is preliminary data.</text>
</comment>
<protein>
    <submittedName>
        <fullName evidence="1">Uncharacterized protein</fullName>
    </submittedName>
</protein>
<dbReference type="EMBL" id="BJXW01000030">
    <property type="protein sequence ID" value="GEN32144.1"/>
    <property type="molecule type" value="Genomic_DNA"/>
</dbReference>
<sequence>MISEGIVLKDHDFIKNIKKEANVLLKNGPKPWSNETIMMKRYMITDLLYDFIGSSQREVEIVIASHLLESISEFVLRTNRKWVGTSKWLVRTLEDYDKELAHHFFISFDEFFKTENKQHIIQLVDMVLEPFGGRLFAGFNVGKDELLNNNSKEIEGE</sequence>
<proteinExistence type="predicted"/>
<keyword evidence="2" id="KW-1185">Reference proteome</keyword>
<evidence type="ECO:0000313" key="1">
    <source>
        <dbReference type="EMBL" id="GEN32144.1"/>
    </source>
</evidence>
<accession>A0A511UZR3</accession>
<gene>
    <name evidence="1" type="ORF">CQU01_23820</name>
</gene>
<reference evidence="1 2" key="1">
    <citation type="submission" date="2019-07" db="EMBL/GenBank/DDBJ databases">
        <title>Whole genome shotgun sequence of Cerasibacillus quisquiliarum NBRC 102429.</title>
        <authorList>
            <person name="Hosoyama A."/>
            <person name="Uohara A."/>
            <person name="Ohji S."/>
            <person name="Ichikawa N."/>
        </authorList>
    </citation>
    <scope>NUCLEOTIDE SEQUENCE [LARGE SCALE GENOMIC DNA]</scope>
    <source>
        <strain evidence="1 2">NBRC 102429</strain>
    </source>
</reference>
<evidence type="ECO:0000313" key="2">
    <source>
        <dbReference type="Proteomes" id="UP000321491"/>
    </source>
</evidence>
<name>A0A511UZR3_9BACI</name>
<dbReference type="AlphaFoldDB" id="A0A511UZR3"/>